<reference evidence="1" key="1">
    <citation type="submission" date="2023-07" db="EMBL/GenBank/DDBJ databases">
        <title>Black Yeasts Isolated from many extreme environments.</title>
        <authorList>
            <person name="Coleine C."/>
            <person name="Stajich J.E."/>
            <person name="Selbmann L."/>
        </authorList>
    </citation>
    <scope>NUCLEOTIDE SEQUENCE</scope>
    <source>
        <strain evidence="1">CCFEE 5714</strain>
    </source>
</reference>
<protein>
    <submittedName>
        <fullName evidence="1">Uncharacterized protein</fullName>
    </submittedName>
</protein>
<organism evidence="1 2">
    <name type="scientific">Vermiconidia calcicola</name>
    <dbReference type="NCBI Taxonomy" id="1690605"/>
    <lineage>
        <taxon>Eukaryota</taxon>
        <taxon>Fungi</taxon>
        <taxon>Dikarya</taxon>
        <taxon>Ascomycota</taxon>
        <taxon>Pezizomycotina</taxon>
        <taxon>Dothideomycetes</taxon>
        <taxon>Dothideomycetidae</taxon>
        <taxon>Mycosphaerellales</taxon>
        <taxon>Extremaceae</taxon>
        <taxon>Vermiconidia</taxon>
    </lineage>
</organism>
<dbReference type="Proteomes" id="UP001281147">
    <property type="component" value="Unassembled WGS sequence"/>
</dbReference>
<comment type="caution">
    <text evidence="1">The sequence shown here is derived from an EMBL/GenBank/DDBJ whole genome shotgun (WGS) entry which is preliminary data.</text>
</comment>
<accession>A0ACC3MFF4</accession>
<keyword evidence="2" id="KW-1185">Reference proteome</keyword>
<name>A0ACC3MFF4_9PEZI</name>
<proteinExistence type="predicted"/>
<gene>
    <name evidence="1" type="ORF">LTR37_018961</name>
</gene>
<sequence>MRPSQRLGILGNRIPQSSYYDQHNRPAAALYRARQPYLVRNAVTGVCIVGFVAAVRGIDTWTIKAIGQDDFSDIAVPDAPAQPPHTPNASAGVRSAGSAQ</sequence>
<dbReference type="EMBL" id="JAUTXU010000279">
    <property type="protein sequence ID" value="KAK3690787.1"/>
    <property type="molecule type" value="Genomic_DNA"/>
</dbReference>
<evidence type="ECO:0000313" key="1">
    <source>
        <dbReference type="EMBL" id="KAK3690787.1"/>
    </source>
</evidence>
<evidence type="ECO:0000313" key="2">
    <source>
        <dbReference type="Proteomes" id="UP001281147"/>
    </source>
</evidence>